<dbReference type="GO" id="GO:0003729">
    <property type="term" value="F:mRNA binding"/>
    <property type="evidence" value="ECO:0007669"/>
    <property type="project" value="TreeGrafter"/>
</dbReference>
<proteinExistence type="predicted"/>
<dbReference type="InterPro" id="IPR034268">
    <property type="entry name" value="RBM25_RRM"/>
</dbReference>
<dbReference type="HOGENOM" id="CLU_009938_1_1_1"/>
<dbReference type="AlphaFoldDB" id="A0A081CDM9"/>
<dbReference type="InterPro" id="IPR002483">
    <property type="entry name" value="PWI_dom"/>
</dbReference>
<dbReference type="PROSITE" id="PS51025">
    <property type="entry name" value="PWI"/>
    <property type="match status" value="1"/>
</dbReference>
<dbReference type="PANTHER" id="PTHR18806:SF4">
    <property type="entry name" value="RNA-BINDING PROTEIN 25"/>
    <property type="match status" value="1"/>
</dbReference>
<dbReference type="Gene3D" id="1.20.1390.10">
    <property type="entry name" value="PWI domain"/>
    <property type="match status" value="1"/>
</dbReference>
<dbReference type="Proteomes" id="UP000053758">
    <property type="component" value="Unassembled WGS sequence"/>
</dbReference>
<evidence type="ECO:0000313" key="1">
    <source>
        <dbReference type="EMBL" id="GAK64775.1"/>
    </source>
</evidence>
<dbReference type="InterPro" id="IPR012677">
    <property type="entry name" value="Nucleotide-bd_a/b_plait_sf"/>
</dbReference>
<dbReference type="CDD" id="cd12446">
    <property type="entry name" value="RRM_RBM25"/>
    <property type="match status" value="1"/>
</dbReference>
<dbReference type="SUPFAM" id="SSF54928">
    <property type="entry name" value="RNA-binding domain, RBD"/>
    <property type="match status" value="1"/>
</dbReference>
<reference evidence="2" key="1">
    <citation type="journal article" date="2014" name="Genome Announc.">
        <title>Draft Genome Sequence of the Yeast Pseudozyma antarctica Type Strain JCM10317, a Producer of the Glycolipid Biosurfactants, Mannosylerythritol Lipids.</title>
        <authorList>
            <person name="Saika A."/>
            <person name="Koike H."/>
            <person name="Hori T."/>
            <person name="Fukuoka T."/>
            <person name="Sato S."/>
            <person name="Habe H."/>
            <person name="Kitamoto D."/>
            <person name="Morita T."/>
        </authorList>
    </citation>
    <scope>NUCLEOTIDE SEQUENCE [LARGE SCALE GENOMIC DNA]</scope>
    <source>
        <strain evidence="2">JCM 10317</strain>
    </source>
</reference>
<name>A0A081CDM9_PSEA2</name>
<dbReference type="OrthoDB" id="6275295at2759"/>
<dbReference type="Gene3D" id="3.30.70.330">
    <property type="match status" value="1"/>
</dbReference>
<dbReference type="InterPro" id="IPR000504">
    <property type="entry name" value="RRM_dom"/>
</dbReference>
<dbReference type="Pfam" id="PF01480">
    <property type="entry name" value="PWI"/>
    <property type="match status" value="1"/>
</dbReference>
<protein>
    <submittedName>
        <fullName evidence="1">Uncharacterized protein</fullName>
    </submittedName>
</protein>
<dbReference type="SMART" id="SM00360">
    <property type="entry name" value="RRM"/>
    <property type="match status" value="1"/>
</dbReference>
<dbReference type="InterPro" id="IPR035979">
    <property type="entry name" value="RBD_domain_sf"/>
</dbReference>
<dbReference type="Pfam" id="PF00076">
    <property type="entry name" value="RRM_1"/>
    <property type="match status" value="1"/>
</dbReference>
<dbReference type="SMART" id="SM00311">
    <property type="entry name" value="PWI"/>
    <property type="match status" value="1"/>
</dbReference>
<dbReference type="InterPro" id="IPR052768">
    <property type="entry name" value="RBM25"/>
</dbReference>
<dbReference type="GeneID" id="26303725"/>
<dbReference type="RefSeq" id="XP_014657118.1">
    <property type="nucleotide sequence ID" value="XM_014801632.1"/>
</dbReference>
<keyword evidence="2" id="KW-1185">Reference proteome</keyword>
<evidence type="ECO:0000313" key="2">
    <source>
        <dbReference type="Proteomes" id="UP000053758"/>
    </source>
</evidence>
<organism evidence="1 2">
    <name type="scientific">Pseudozyma antarctica</name>
    <name type="common">Yeast</name>
    <name type="synonym">Candida antarctica</name>
    <dbReference type="NCBI Taxonomy" id="84753"/>
    <lineage>
        <taxon>Eukaryota</taxon>
        <taxon>Fungi</taxon>
        <taxon>Dikarya</taxon>
        <taxon>Basidiomycota</taxon>
        <taxon>Ustilaginomycotina</taxon>
        <taxon>Ustilaginomycetes</taxon>
        <taxon>Ustilaginales</taxon>
        <taxon>Ustilaginaceae</taxon>
        <taxon>Moesziomyces</taxon>
    </lineage>
</organism>
<sequence>MSRRGYGSNWHGSHNPNMAPLPPRPRGGIGNSSSSSSHAPPSYGHPAPSSHSAYGSPHTHASPFAGSHSPASESNGGAASSSTPEVATTLFVGSISPGISDSWLTRLLEACGHLRSLKRASKAFGFAEYADPDSVLRAIHVLQGLQLPSMGAEASAPPKKLVVKADERTKRFLDKYQHTRVASATDRANDDRAHTAVRHVVRNMSDPNAEVEVDPSRPGYVVPDHLKDLPPEELPEDQRATVLSEIEQFRLAAAARDAETRRREAEFERQRAVERARRADLQASSSRNGEDAQSYRKPVDFHAASSYDAQADVVREPEDADQVAEDERRERAQASARAAASDAERAYLVRERQRLTHWQKEADRQAADAERCERDAAVQLRRWTEWSDESATRKELFYTDRPRWRQFRASARRREQEADAADREMEQDEKARAQQESETFLAQQAAEMARLTQQQRAAGVLVDNSLAPIKITFTGTEPTPSATAGNAVGKVLGEEEDEQKRGLKHIHLGEELSASEREKQLAAIAAGLPKDTAELLAQTPGWEWIDEAMVRKYRGWVDAQIEESLGEKVDELVNVVVETIQSHASASALVEVVEPVLDDEAEAFVEKLWRLVLVDSQAAAAGITA</sequence>
<dbReference type="EMBL" id="DF830073">
    <property type="protein sequence ID" value="GAK64775.1"/>
    <property type="molecule type" value="Genomic_DNA"/>
</dbReference>
<dbReference type="PROSITE" id="PS50102">
    <property type="entry name" value="RRM"/>
    <property type="match status" value="1"/>
</dbReference>
<dbReference type="PANTHER" id="PTHR18806">
    <property type="entry name" value="RBM25 PROTEIN"/>
    <property type="match status" value="1"/>
</dbReference>
<dbReference type="GO" id="GO:0005681">
    <property type="term" value="C:spliceosomal complex"/>
    <property type="evidence" value="ECO:0007669"/>
    <property type="project" value="TreeGrafter"/>
</dbReference>
<accession>A0A081CDM9</accession>
<gene>
    <name evidence="1" type="ORF">PAN0_006c2990</name>
</gene>